<dbReference type="OrthoDB" id="4741091at2"/>
<dbReference type="Proteomes" id="UP000028880">
    <property type="component" value="Unassembled WGS sequence"/>
</dbReference>
<sequence>MLTTSLDGLWVLQVLTGIEVLAPEMGLRPHLPSVEPKHKALAHPVTAELRAAGAIDETGSVDGAIVEWLTVLSRRDIALLVHFRLAADGEPARALLARFAQWWVAIERSGDLVRISGAGITNNEGTASAALNLQIERLCGTSDPAKLRPVTLDADALRAAATDEGSLHEFLGKQGLEADQVHMLKLATDPGRSAQASFVALQSGVDTGSPTRTYIDPGAVTIIDTPEGRVLAEQVSSGGRNWMIIAPGTKSNIGAAINQMVRRLPADQEWHSYRKVV</sequence>
<evidence type="ECO:0000256" key="4">
    <source>
        <dbReference type="ARBA" id="ARBA00023186"/>
    </source>
</evidence>
<name>A0A024JQB2_9MYCO</name>
<evidence type="ECO:0000313" key="5">
    <source>
        <dbReference type="EMBL" id="CDO86045.1"/>
    </source>
</evidence>
<dbReference type="STRING" id="47839.BN973_00383"/>
<reference evidence="5" key="2">
    <citation type="submission" date="2014-04" db="EMBL/GenBank/DDBJ databases">
        <authorList>
            <person name="Xu Y.W."/>
            <person name="Yang Q."/>
        </authorList>
    </citation>
    <scope>NUCLEOTIDE SEQUENCE</scope>
    <source>
        <strain evidence="5">DSM 44626</strain>
    </source>
</reference>
<dbReference type="EMBL" id="LQPY01000042">
    <property type="protein sequence ID" value="ORW98997.1"/>
    <property type="molecule type" value="Genomic_DNA"/>
</dbReference>
<evidence type="ECO:0000313" key="6">
    <source>
        <dbReference type="EMBL" id="ORW98997.1"/>
    </source>
</evidence>
<dbReference type="EMBL" id="HG964446">
    <property type="protein sequence ID" value="CDO86045.1"/>
    <property type="molecule type" value="Genomic_DNA"/>
</dbReference>
<evidence type="ECO:0000256" key="2">
    <source>
        <dbReference type="ARBA" id="ARBA00006411"/>
    </source>
</evidence>
<gene>
    <name evidence="6" type="ORF">AWC29_28815</name>
    <name evidence="5" type="ORF">BN973_00383</name>
</gene>
<dbReference type="GO" id="GO:0005737">
    <property type="term" value="C:cytoplasm"/>
    <property type="evidence" value="ECO:0007669"/>
    <property type="project" value="UniProtKB-SubCell"/>
</dbReference>
<reference evidence="5" key="1">
    <citation type="journal article" date="2014" name="Genome Announc.">
        <title>Draft Genome Sequence of Mycobacterium triplex DSM 44626.</title>
        <authorList>
            <person name="Sassi M."/>
            <person name="Croce O."/>
            <person name="Robert C."/>
            <person name="Raoult D."/>
            <person name="Drancourt M."/>
        </authorList>
    </citation>
    <scope>NUCLEOTIDE SEQUENCE [LARGE SCALE GENOMIC DNA]</scope>
    <source>
        <strain evidence="5">DSM 44626</strain>
    </source>
</reference>
<comment type="subcellular location">
    <subcellularLocation>
        <location evidence="1">Cytoplasm</location>
    </subcellularLocation>
</comment>
<keyword evidence="7" id="KW-1185">Reference proteome</keyword>
<dbReference type="Proteomes" id="UP000193710">
    <property type="component" value="Unassembled WGS sequence"/>
</dbReference>
<protein>
    <submittedName>
        <fullName evidence="6">Secretion protein EspG</fullName>
    </submittedName>
</protein>
<dbReference type="AlphaFoldDB" id="A0A024JQB2"/>
<dbReference type="Pfam" id="PF14011">
    <property type="entry name" value="ESX-1_EspG"/>
    <property type="match status" value="1"/>
</dbReference>
<evidence type="ECO:0000256" key="1">
    <source>
        <dbReference type="ARBA" id="ARBA00004496"/>
    </source>
</evidence>
<dbReference type="HOGENOM" id="CLU_085037_0_0_11"/>
<keyword evidence="3" id="KW-0963">Cytoplasm</keyword>
<dbReference type="RefSeq" id="WP_036465538.1">
    <property type="nucleotide sequence ID" value="NZ_HG964446.1"/>
</dbReference>
<organism evidence="5">
    <name type="scientific">Mycobacterium triplex</name>
    <dbReference type="NCBI Taxonomy" id="47839"/>
    <lineage>
        <taxon>Bacteria</taxon>
        <taxon>Bacillati</taxon>
        <taxon>Actinomycetota</taxon>
        <taxon>Actinomycetes</taxon>
        <taxon>Mycobacteriales</taxon>
        <taxon>Mycobacteriaceae</taxon>
        <taxon>Mycobacterium</taxon>
        <taxon>Mycobacterium simiae complex</taxon>
    </lineage>
</organism>
<dbReference type="InterPro" id="IPR025734">
    <property type="entry name" value="EspG"/>
</dbReference>
<reference evidence="6 7" key="3">
    <citation type="submission" date="2016-01" db="EMBL/GenBank/DDBJ databases">
        <title>The new phylogeny of the genus Mycobacterium.</title>
        <authorList>
            <person name="Tarcisio F."/>
            <person name="Conor M."/>
            <person name="Antonella G."/>
            <person name="Elisabetta G."/>
            <person name="Giulia F.S."/>
            <person name="Sara T."/>
            <person name="Anna F."/>
            <person name="Clotilde B."/>
            <person name="Roberto B."/>
            <person name="Veronica D.S."/>
            <person name="Fabio R."/>
            <person name="Monica P."/>
            <person name="Olivier J."/>
            <person name="Enrico T."/>
            <person name="Nicola S."/>
        </authorList>
    </citation>
    <scope>NUCLEOTIDE SEQUENCE [LARGE SCALE GENOMIC DNA]</scope>
    <source>
        <strain evidence="6 7">DSM 44626</strain>
    </source>
</reference>
<evidence type="ECO:0000313" key="7">
    <source>
        <dbReference type="Proteomes" id="UP000193710"/>
    </source>
</evidence>
<comment type="similarity">
    <text evidence="2">Belongs to the EspG family.</text>
</comment>
<accession>A0A024JQB2</accession>
<evidence type="ECO:0000256" key="3">
    <source>
        <dbReference type="ARBA" id="ARBA00022490"/>
    </source>
</evidence>
<dbReference type="eggNOG" id="ENOG5030RDF">
    <property type="taxonomic scope" value="Bacteria"/>
</dbReference>
<keyword evidence="4" id="KW-0143">Chaperone</keyword>
<proteinExistence type="inferred from homology"/>